<dbReference type="InterPro" id="IPR033414">
    <property type="entry name" value="Sensor_dom"/>
</dbReference>
<dbReference type="CDD" id="cd00130">
    <property type="entry name" value="PAS"/>
    <property type="match status" value="1"/>
</dbReference>
<dbReference type="Gene3D" id="3.30.70.270">
    <property type="match status" value="1"/>
</dbReference>
<dbReference type="RefSeq" id="WP_306727205.1">
    <property type="nucleotide sequence ID" value="NZ_JAVDDT010000001.1"/>
</dbReference>
<dbReference type="PANTHER" id="PTHR44757">
    <property type="entry name" value="DIGUANYLATE CYCLASE DGCP"/>
    <property type="match status" value="1"/>
</dbReference>
<dbReference type="SUPFAM" id="SSF55073">
    <property type="entry name" value="Nucleotide cyclase"/>
    <property type="match status" value="1"/>
</dbReference>
<dbReference type="SMART" id="SM00267">
    <property type="entry name" value="GGDEF"/>
    <property type="match status" value="1"/>
</dbReference>
<dbReference type="Proteomes" id="UP001239019">
    <property type="component" value="Unassembled WGS sequence"/>
</dbReference>
<dbReference type="SMART" id="SM00052">
    <property type="entry name" value="EAL"/>
    <property type="match status" value="1"/>
</dbReference>
<evidence type="ECO:0000259" key="5">
    <source>
        <dbReference type="PROSITE" id="PS50887"/>
    </source>
</evidence>
<dbReference type="InterPro" id="IPR013656">
    <property type="entry name" value="PAS_4"/>
</dbReference>
<dbReference type="PROSITE" id="PS50112">
    <property type="entry name" value="PAS"/>
    <property type="match status" value="1"/>
</dbReference>
<keyword evidence="7" id="KW-1185">Reference proteome</keyword>
<dbReference type="InterPro" id="IPR000700">
    <property type="entry name" value="PAS-assoc_C"/>
</dbReference>
<evidence type="ECO:0000313" key="6">
    <source>
        <dbReference type="EMBL" id="MDQ2068726.1"/>
    </source>
</evidence>
<dbReference type="InterPro" id="IPR001633">
    <property type="entry name" value="EAL_dom"/>
</dbReference>
<evidence type="ECO:0000256" key="1">
    <source>
        <dbReference type="SAM" id="Phobius"/>
    </source>
</evidence>
<feature type="domain" description="PAC" evidence="3">
    <location>
        <begin position="316"/>
        <end position="366"/>
    </location>
</feature>
<dbReference type="Gene3D" id="3.30.450.20">
    <property type="entry name" value="PAS domain"/>
    <property type="match status" value="1"/>
</dbReference>
<dbReference type="InterPro" id="IPR029787">
    <property type="entry name" value="Nucleotide_cyclase"/>
</dbReference>
<dbReference type="InterPro" id="IPR000160">
    <property type="entry name" value="GGDEF_dom"/>
</dbReference>
<reference evidence="6 7" key="1">
    <citation type="submission" date="2023-08" db="EMBL/GenBank/DDBJ databases">
        <title>Whole-genome sequencing of halo(alkali)philic microorganisms from hypersaline lakes.</title>
        <authorList>
            <person name="Sorokin D.Y."/>
            <person name="Abbas B."/>
            <person name="Merkel A.Y."/>
        </authorList>
    </citation>
    <scope>NUCLEOTIDE SEQUENCE [LARGE SCALE GENOMIC DNA]</scope>
    <source>
        <strain evidence="6 7">AB-CW4</strain>
    </source>
</reference>
<dbReference type="InterPro" id="IPR001610">
    <property type="entry name" value="PAC"/>
</dbReference>
<feature type="transmembrane region" description="Helical" evidence="1">
    <location>
        <begin position="12"/>
        <end position="37"/>
    </location>
</feature>
<feature type="domain" description="PAS" evidence="2">
    <location>
        <begin position="239"/>
        <end position="289"/>
    </location>
</feature>
<dbReference type="InterPro" id="IPR043128">
    <property type="entry name" value="Rev_trsase/Diguanyl_cyclase"/>
</dbReference>
<dbReference type="CDD" id="cd01948">
    <property type="entry name" value="EAL"/>
    <property type="match status" value="1"/>
</dbReference>
<dbReference type="Pfam" id="PF08448">
    <property type="entry name" value="PAS_4"/>
    <property type="match status" value="1"/>
</dbReference>
<dbReference type="InterPro" id="IPR000014">
    <property type="entry name" value="PAS"/>
</dbReference>
<dbReference type="NCBIfam" id="TIGR00229">
    <property type="entry name" value="sensory_box"/>
    <property type="match status" value="1"/>
</dbReference>
<dbReference type="CDD" id="cd01949">
    <property type="entry name" value="GGDEF"/>
    <property type="match status" value="1"/>
</dbReference>
<proteinExistence type="predicted"/>
<gene>
    <name evidence="6" type="ORF">RBH19_02410</name>
</gene>
<keyword evidence="1" id="KW-1133">Transmembrane helix</keyword>
<dbReference type="PROSITE" id="PS50883">
    <property type="entry name" value="EAL"/>
    <property type="match status" value="1"/>
</dbReference>
<feature type="domain" description="EAL" evidence="4">
    <location>
        <begin position="539"/>
        <end position="794"/>
    </location>
</feature>
<accession>A0ABU0W3X7</accession>
<dbReference type="SMART" id="SM00086">
    <property type="entry name" value="PAC"/>
    <property type="match status" value="1"/>
</dbReference>
<evidence type="ECO:0000259" key="2">
    <source>
        <dbReference type="PROSITE" id="PS50112"/>
    </source>
</evidence>
<dbReference type="InterPro" id="IPR052155">
    <property type="entry name" value="Biofilm_reg_signaling"/>
</dbReference>
<dbReference type="EMBL" id="JAVDDT010000001">
    <property type="protein sequence ID" value="MDQ2068726.1"/>
    <property type="molecule type" value="Genomic_DNA"/>
</dbReference>
<organism evidence="6 7">
    <name type="scientific">Natronospira bacteriovora</name>
    <dbReference type="NCBI Taxonomy" id="3069753"/>
    <lineage>
        <taxon>Bacteria</taxon>
        <taxon>Pseudomonadati</taxon>
        <taxon>Pseudomonadota</taxon>
        <taxon>Gammaproteobacteria</taxon>
        <taxon>Natronospirales</taxon>
        <taxon>Natronospiraceae</taxon>
        <taxon>Natronospira</taxon>
    </lineage>
</organism>
<keyword evidence="1" id="KW-0472">Membrane</keyword>
<dbReference type="Pfam" id="PF17149">
    <property type="entry name" value="CHASE5"/>
    <property type="match status" value="1"/>
</dbReference>
<feature type="domain" description="GGDEF" evidence="5">
    <location>
        <begin position="397"/>
        <end position="530"/>
    </location>
</feature>
<dbReference type="InterPro" id="IPR035919">
    <property type="entry name" value="EAL_sf"/>
</dbReference>
<dbReference type="PROSITE" id="PS50887">
    <property type="entry name" value="GGDEF"/>
    <property type="match status" value="1"/>
</dbReference>
<sequence>MSLPRWLRHRRLSLRVVLVILLISSVFTLLITAYQLYSEYRRDVTGLESSLEQAEYTFAESLGRSVWALDEEQVLLQLQGILQLPHVHQIRVEGDLLLSVGDSRDYPYRIDHRFPIRHTGVDGRTHALGEVHVVADLEGIHAAVWDRALLILVAQGLKTFSVSVLILSAFYLMVTRHLQSLATFAKRLRLNRLNIQPRLERPARGWLRPDELDAVSHAFGHAVERIRRDVETREVVERERDLLARALEQSPAGVLIIKGDGVVEYANPRFLEFSACSPEQLIGQPAFEEGGCLRRRVSVPPEAGDPWQAMKDGGSWQGEIRFRREDGHYRWAWTSLKAVSDGGRPYFIALIEDTTQLRTVQERLDFHTHFDTLTELPNRVLAYEHLSREIGGSDDGHTTALVFLDIDNFKYINDSLGHEIGDRVLTAVANRLRRLCDPEWVLARFGSDEFLIVIPRAAEAVVLSRRLEGVLAELREPLALEGETFYLSATAGVALSSQVGGTARELLQAADTALYAAKKAHKNTLRFYQAELGRETQHRLTLESDLRQALALGQFALHYQPIIALDSGQVVGLEALIRWDHPERGLVSPEEFIALSEENGLIVPIGEWVLATALEDLATLRRMEGMAGLHMAVNISSRQLLEEDFMGMVERELRASGLPGSALQLELTERLFLEEYIHTRRLLADLASRGVNLVIDDFGTGYSALSYLRRLNVHALKVDREFVRDIDRDEDDALLTRAIVSLAHDLQIQVVAEGVEEKQQLDYLKALGCEMAQGYLLARPMPLADLRVYLESRDDHVQLG</sequence>
<dbReference type="PANTHER" id="PTHR44757:SF2">
    <property type="entry name" value="BIOFILM ARCHITECTURE MAINTENANCE PROTEIN MBAA"/>
    <property type="match status" value="1"/>
</dbReference>
<dbReference type="SUPFAM" id="SSF55785">
    <property type="entry name" value="PYP-like sensor domain (PAS domain)"/>
    <property type="match status" value="1"/>
</dbReference>
<evidence type="ECO:0000259" key="4">
    <source>
        <dbReference type="PROSITE" id="PS50883"/>
    </source>
</evidence>
<dbReference type="NCBIfam" id="TIGR00254">
    <property type="entry name" value="GGDEF"/>
    <property type="match status" value="1"/>
</dbReference>
<protein>
    <submittedName>
        <fullName evidence="6">EAL domain-containing protein</fullName>
    </submittedName>
</protein>
<dbReference type="SUPFAM" id="SSF141868">
    <property type="entry name" value="EAL domain-like"/>
    <property type="match status" value="1"/>
</dbReference>
<dbReference type="SMART" id="SM00091">
    <property type="entry name" value="PAS"/>
    <property type="match status" value="1"/>
</dbReference>
<dbReference type="InterPro" id="IPR035965">
    <property type="entry name" value="PAS-like_dom_sf"/>
</dbReference>
<dbReference type="Pfam" id="PF00990">
    <property type="entry name" value="GGDEF"/>
    <property type="match status" value="1"/>
</dbReference>
<evidence type="ECO:0000259" key="3">
    <source>
        <dbReference type="PROSITE" id="PS50113"/>
    </source>
</evidence>
<keyword evidence="1" id="KW-0812">Transmembrane</keyword>
<name>A0ABU0W3X7_9GAMM</name>
<dbReference type="PROSITE" id="PS50113">
    <property type="entry name" value="PAC"/>
    <property type="match status" value="1"/>
</dbReference>
<dbReference type="Pfam" id="PF00563">
    <property type="entry name" value="EAL"/>
    <property type="match status" value="1"/>
</dbReference>
<comment type="caution">
    <text evidence="6">The sequence shown here is derived from an EMBL/GenBank/DDBJ whole genome shotgun (WGS) entry which is preliminary data.</text>
</comment>
<dbReference type="Gene3D" id="3.20.20.450">
    <property type="entry name" value="EAL domain"/>
    <property type="match status" value="1"/>
</dbReference>
<evidence type="ECO:0000313" key="7">
    <source>
        <dbReference type="Proteomes" id="UP001239019"/>
    </source>
</evidence>